<gene>
    <name evidence="2" type="ORF">O1R50_18715</name>
</gene>
<protein>
    <submittedName>
        <fullName evidence="2">Uncharacterized protein</fullName>
    </submittedName>
</protein>
<dbReference type="AlphaFoldDB" id="A0A9X3PDD2"/>
<evidence type="ECO:0000313" key="2">
    <source>
        <dbReference type="EMBL" id="MDA1361667.1"/>
    </source>
</evidence>
<proteinExistence type="predicted"/>
<feature type="compositionally biased region" description="Low complexity" evidence="1">
    <location>
        <begin position="62"/>
        <end position="71"/>
    </location>
</feature>
<comment type="caution">
    <text evidence="2">The sequence shown here is derived from an EMBL/GenBank/DDBJ whole genome shotgun (WGS) entry which is preliminary data.</text>
</comment>
<reference evidence="2" key="1">
    <citation type="submission" date="2022-12" db="EMBL/GenBank/DDBJ databases">
        <title>Gycomyces niveus sp.nov.,a novel actinomycete isolated from soil in Shouguan.</title>
        <authorList>
            <person name="Yang X."/>
        </authorList>
    </citation>
    <scope>NUCLEOTIDE SEQUENCE</scope>
    <source>
        <strain evidence="2">NEAU-A15</strain>
    </source>
</reference>
<evidence type="ECO:0000313" key="3">
    <source>
        <dbReference type="Proteomes" id="UP001146067"/>
    </source>
</evidence>
<dbReference type="EMBL" id="JAPZVP010000015">
    <property type="protein sequence ID" value="MDA1361667.1"/>
    <property type="molecule type" value="Genomic_DNA"/>
</dbReference>
<dbReference type="RefSeq" id="WP_270111691.1">
    <property type="nucleotide sequence ID" value="NZ_JAPZVP010000015.1"/>
</dbReference>
<evidence type="ECO:0000256" key="1">
    <source>
        <dbReference type="SAM" id="MobiDB-lite"/>
    </source>
</evidence>
<organism evidence="2 3">
    <name type="scientific">Glycomyces luteolus</name>
    <dbReference type="NCBI Taxonomy" id="2670330"/>
    <lineage>
        <taxon>Bacteria</taxon>
        <taxon>Bacillati</taxon>
        <taxon>Actinomycetota</taxon>
        <taxon>Actinomycetes</taxon>
        <taxon>Glycomycetales</taxon>
        <taxon>Glycomycetaceae</taxon>
        <taxon>Glycomyces</taxon>
    </lineage>
</organism>
<accession>A0A9X3PDD2</accession>
<feature type="region of interest" description="Disordered" evidence="1">
    <location>
        <begin position="58"/>
        <end position="77"/>
    </location>
</feature>
<dbReference type="Proteomes" id="UP001146067">
    <property type="component" value="Unassembled WGS sequence"/>
</dbReference>
<keyword evidence="3" id="KW-1185">Reference proteome</keyword>
<name>A0A9X3PDD2_9ACTN</name>
<sequence>MHEVVQLVAGAGVRPVDEANFALVGVAEDGTGLPLLVPEDLSAAYFFDAPARRRVVRATQASTWSPIRTTRPSPPTS</sequence>